<reference evidence="2" key="1">
    <citation type="submission" date="2021-02" db="EMBL/GenBank/DDBJ databases">
        <authorList>
            <person name="Nowell W R."/>
        </authorList>
    </citation>
    <scope>NUCLEOTIDE SEQUENCE</scope>
</reference>
<evidence type="ECO:0000313" key="3">
    <source>
        <dbReference type="Proteomes" id="UP000663866"/>
    </source>
</evidence>
<evidence type="ECO:0000313" key="2">
    <source>
        <dbReference type="EMBL" id="CAF4290646.1"/>
    </source>
</evidence>
<gene>
    <name evidence="2" type="ORF">OVN521_LOCUS30915</name>
</gene>
<dbReference type="EMBL" id="CAJOBG010012797">
    <property type="protein sequence ID" value="CAF4290646.1"/>
    <property type="molecule type" value="Genomic_DNA"/>
</dbReference>
<feature type="non-terminal residue" evidence="2">
    <location>
        <position position="62"/>
    </location>
</feature>
<name>A0A820HC71_9BILA</name>
<dbReference type="AlphaFoldDB" id="A0A820HC71"/>
<proteinExistence type="predicted"/>
<dbReference type="Proteomes" id="UP000663866">
    <property type="component" value="Unassembled WGS sequence"/>
</dbReference>
<accession>A0A820HC71</accession>
<feature type="compositionally biased region" description="Low complexity" evidence="1">
    <location>
        <begin position="21"/>
        <end position="31"/>
    </location>
</feature>
<keyword evidence="3" id="KW-1185">Reference proteome</keyword>
<organism evidence="2 3">
    <name type="scientific">Rotaria magnacalcarata</name>
    <dbReference type="NCBI Taxonomy" id="392030"/>
    <lineage>
        <taxon>Eukaryota</taxon>
        <taxon>Metazoa</taxon>
        <taxon>Spiralia</taxon>
        <taxon>Gnathifera</taxon>
        <taxon>Rotifera</taxon>
        <taxon>Eurotatoria</taxon>
        <taxon>Bdelloidea</taxon>
        <taxon>Philodinida</taxon>
        <taxon>Philodinidae</taxon>
        <taxon>Rotaria</taxon>
    </lineage>
</organism>
<feature type="region of interest" description="Disordered" evidence="1">
    <location>
        <begin position="15"/>
        <end position="62"/>
    </location>
</feature>
<feature type="non-terminal residue" evidence="2">
    <location>
        <position position="1"/>
    </location>
</feature>
<feature type="compositionally biased region" description="Polar residues" evidence="1">
    <location>
        <begin position="43"/>
        <end position="62"/>
    </location>
</feature>
<protein>
    <submittedName>
        <fullName evidence="2">Uncharacterized protein</fullName>
    </submittedName>
</protein>
<comment type="caution">
    <text evidence="2">The sequence shown here is derived from an EMBL/GenBank/DDBJ whole genome shotgun (WGS) entry which is preliminary data.</text>
</comment>
<sequence>MPIEIHRDQRAVINGISTNASSSSSSSSSSSENHSDERIVKPTTVNTFSIRPQPTVTTNNQL</sequence>
<evidence type="ECO:0000256" key="1">
    <source>
        <dbReference type="SAM" id="MobiDB-lite"/>
    </source>
</evidence>